<proteinExistence type="predicted"/>
<evidence type="ECO:0000313" key="2">
    <source>
        <dbReference type="Proteomes" id="UP000030377"/>
    </source>
</evidence>
<reference evidence="1 2" key="1">
    <citation type="submission" date="2014-09" db="EMBL/GenBank/DDBJ databases">
        <title>Draft genome of Bradyrhizobium japonicum Is-34.</title>
        <authorList>
            <person name="Tsurumaru H."/>
            <person name="Yamakawa T."/>
            <person name="Hashimoto S."/>
            <person name="Okizaki K."/>
            <person name="Kanesaki Y."/>
            <person name="Yoshikawa H."/>
            <person name="Yajima S."/>
        </authorList>
    </citation>
    <scope>NUCLEOTIDE SEQUENCE [LARGE SCALE GENOMIC DNA]</scope>
    <source>
        <strain evidence="1 2">Is-34</strain>
    </source>
</reference>
<sequence>MGELAMTEHTNQDPIFAAIERHREVSAQLAAAMAVSTKLMNGPEFEAADTVSRTRAEDLEACGASLIRSEPTTLAGAIALTRYVASLGEWQMPTDDPHAEEAPRDLSDDWRRKVLLTTLANALDKISAKEQVITRAPG</sequence>
<comment type="caution">
    <text evidence="1">The sequence shown here is derived from an EMBL/GenBank/DDBJ whole genome shotgun (WGS) entry which is preliminary data.</text>
</comment>
<accession>A0A0A3XN09</accession>
<dbReference type="Proteomes" id="UP000030377">
    <property type="component" value="Unassembled WGS sequence"/>
</dbReference>
<evidence type="ECO:0000313" key="1">
    <source>
        <dbReference type="EMBL" id="KGT75775.1"/>
    </source>
</evidence>
<dbReference type="EMBL" id="JRPN01000024">
    <property type="protein sequence ID" value="KGT75775.1"/>
    <property type="molecule type" value="Genomic_DNA"/>
</dbReference>
<organism evidence="1 2">
    <name type="scientific">Bradyrhizobium japonicum</name>
    <dbReference type="NCBI Taxonomy" id="375"/>
    <lineage>
        <taxon>Bacteria</taxon>
        <taxon>Pseudomonadati</taxon>
        <taxon>Pseudomonadota</taxon>
        <taxon>Alphaproteobacteria</taxon>
        <taxon>Hyphomicrobiales</taxon>
        <taxon>Nitrobacteraceae</taxon>
        <taxon>Bradyrhizobium</taxon>
    </lineage>
</organism>
<dbReference type="AlphaFoldDB" id="A0A0A3XN09"/>
<gene>
    <name evidence="1" type="ORF">MA20_31745</name>
</gene>
<protein>
    <submittedName>
        <fullName evidence="1">Uncharacterized protein</fullName>
    </submittedName>
</protein>
<name>A0A0A3XN09_BRAJP</name>